<proteinExistence type="predicted"/>
<gene>
    <name evidence="2" type="ORF">FW781_03355</name>
</gene>
<feature type="transmembrane region" description="Helical" evidence="1">
    <location>
        <begin position="59"/>
        <end position="78"/>
    </location>
</feature>
<organism evidence="2 3">
    <name type="scientific">Chryseobacterium panacisoli</name>
    <dbReference type="NCBI Taxonomy" id="1807141"/>
    <lineage>
        <taxon>Bacteria</taxon>
        <taxon>Pseudomonadati</taxon>
        <taxon>Bacteroidota</taxon>
        <taxon>Flavobacteriia</taxon>
        <taxon>Flavobacteriales</taxon>
        <taxon>Weeksellaceae</taxon>
        <taxon>Chryseobacterium group</taxon>
        <taxon>Chryseobacterium</taxon>
    </lineage>
</organism>
<geneLocation type="plasmid" evidence="2">
    <name>unnamed1</name>
</geneLocation>
<comment type="caution">
    <text evidence="2">The sequence shown here is derived from an EMBL/GenBank/DDBJ whole genome shotgun (WGS) entry which is preliminary data.</text>
</comment>
<dbReference type="RefSeq" id="WP_149386112.1">
    <property type="nucleotide sequence ID" value="NZ_VTRU01000001.1"/>
</dbReference>
<name>A0A5D8ZVJ1_9FLAO</name>
<protein>
    <submittedName>
        <fullName evidence="2">Uncharacterized protein</fullName>
    </submittedName>
</protein>
<keyword evidence="1" id="KW-0472">Membrane</keyword>
<dbReference type="OrthoDB" id="1274769at2"/>
<dbReference type="Proteomes" id="UP000323884">
    <property type="component" value="Unassembled WGS sequence"/>
</dbReference>
<dbReference type="EMBL" id="VTRU01000001">
    <property type="protein sequence ID" value="TZF98975.1"/>
    <property type="molecule type" value="Genomic_DNA"/>
</dbReference>
<reference evidence="2 3" key="1">
    <citation type="submission" date="2019-08" db="EMBL/GenBank/DDBJ databases">
        <title>Draft genome sequence of Chryseobacterium sp. Gsoil 183.</title>
        <authorList>
            <person name="Im W.-T."/>
        </authorList>
    </citation>
    <scope>NUCLEOTIDE SEQUENCE [LARGE SCALE GENOMIC DNA]</scope>
    <source>
        <strain evidence="2 3">Gsoil 183</strain>
        <plasmid evidence="2">unnamed1</plasmid>
    </source>
</reference>
<keyword evidence="2" id="KW-0614">Plasmid</keyword>
<accession>A0A5D8ZVJ1</accession>
<keyword evidence="1" id="KW-0812">Transmembrane</keyword>
<dbReference type="AlphaFoldDB" id="A0A5D8ZVJ1"/>
<evidence type="ECO:0000313" key="2">
    <source>
        <dbReference type="EMBL" id="TZF98975.1"/>
    </source>
</evidence>
<evidence type="ECO:0000256" key="1">
    <source>
        <dbReference type="SAM" id="Phobius"/>
    </source>
</evidence>
<evidence type="ECO:0000313" key="3">
    <source>
        <dbReference type="Proteomes" id="UP000323884"/>
    </source>
</evidence>
<keyword evidence="3" id="KW-1185">Reference proteome</keyword>
<feature type="transmembrane region" description="Helical" evidence="1">
    <location>
        <begin position="20"/>
        <end position="47"/>
    </location>
</feature>
<keyword evidence="1" id="KW-1133">Transmembrane helix</keyword>
<sequence length="79" mass="9248">MSRIWIGSKEGWDMIRENEFISALITRTVFLTTAGLLFLGLSFWINHIFKKDTRFSKELIILVLFSFILNLIVMSGFIF</sequence>